<keyword evidence="2" id="KW-0732">Signal</keyword>
<dbReference type="Proteomes" id="UP000245288">
    <property type="component" value="Unassembled WGS sequence"/>
</dbReference>
<evidence type="ECO:0000256" key="1">
    <source>
        <dbReference type="SAM" id="MobiDB-lite"/>
    </source>
</evidence>
<dbReference type="Gene3D" id="3.10.620.30">
    <property type="match status" value="1"/>
</dbReference>
<dbReference type="SMART" id="SM00460">
    <property type="entry name" value="TGc"/>
    <property type="match status" value="1"/>
</dbReference>
<comment type="caution">
    <text evidence="4">The sequence shown here is derived from an EMBL/GenBank/DDBJ whole genome shotgun (WGS) entry which is preliminary data.</text>
</comment>
<dbReference type="PANTHER" id="PTHR33490:SF6">
    <property type="entry name" value="SLL1049 PROTEIN"/>
    <property type="match status" value="1"/>
</dbReference>
<dbReference type="InterPro" id="IPR002931">
    <property type="entry name" value="Transglutaminase-like"/>
</dbReference>
<sequence>MCKNSVLLFLLCCALFCFAGCTSSDSGSGNTQTATAEKSDTQDAQGTRDATPQVLTAQASGDVTYGNDLVALDASHTSDGYVMLRYSGSNEKVKVQVTLPEGTEYTYPVTASEDYFVYPLPGGNGTYKITLLESVSVEDNLYAVSFTQDLDVQISDEFSPFLYPNFYVNFNSDSACVKKGEELAQGCNTDLDAITNIYNYVIENITYDEKKAASVPYGYIPVPDDTLSSGRGICFDYASLMSAMLRSQRIPTKLDVGYSGDVYHAWISCYVTEVGWVDNIIEFDGKSWSIMDPTLAASNSASNVKKYVGDGSNYVTKYTY</sequence>
<dbReference type="InterPro" id="IPR038765">
    <property type="entry name" value="Papain-like_cys_pep_sf"/>
</dbReference>
<dbReference type="Pfam" id="PF01841">
    <property type="entry name" value="Transglut_core"/>
    <property type="match status" value="1"/>
</dbReference>
<dbReference type="EMBL" id="JRFU01000112">
    <property type="protein sequence ID" value="PWE86387.1"/>
    <property type="molecule type" value="Genomic_DNA"/>
</dbReference>
<dbReference type="SUPFAM" id="SSF54001">
    <property type="entry name" value="Cysteine proteinases"/>
    <property type="match status" value="1"/>
</dbReference>
<evidence type="ECO:0000259" key="3">
    <source>
        <dbReference type="SMART" id="SM00460"/>
    </source>
</evidence>
<feature type="signal peptide" evidence="2">
    <location>
        <begin position="1"/>
        <end position="19"/>
    </location>
</feature>
<evidence type="ECO:0000313" key="5">
    <source>
        <dbReference type="Proteomes" id="UP000245288"/>
    </source>
</evidence>
<protein>
    <submittedName>
        <fullName evidence="4">Transglutaminase</fullName>
    </submittedName>
</protein>
<dbReference type="AlphaFoldDB" id="A0A2V1JNJ8"/>
<feature type="domain" description="Transglutaminase-like" evidence="3">
    <location>
        <begin position="226"/>
        <end position="295"/>
    </location>
</feature>
<proteinExistence type="predicted"/>
<feature type="chain" id="PRO_5038575040" evidence="2">
    <location>
        <begin position="20"/>
        <end position="320"/>
    </location>
</feature>
<name>A0A2V1JNJ8_EUBRA</name>
<reference evidence="4 5" key="1">
    <citation type="submission" date="2014-09" db="EMBL/GenBank/DDBJ databases">
        <title>Butyrate-producing bacteria isolated from human gut.</title>
        <authorList>
            <person name="Zhang Q."/>
            <person name="Zhao L."/>
        </authorList>
    </citation>
    <scope>NUCLEOTIDE SEQUENCE [LARGE SCALE GENOMIC DNA]</scope>
    <source>
        <strain evidence="4 5">21</strain>
    </source>
</reference>
<dbReference type="PANTHER" id="PTHR33490">
    <property type="entry name" value="BLR5614 PROTEIN-RELATED"/>
    <property type="match status" value="1"/>
</dbReference>
<feature type="region of interest" description="Disordered" evidence="1">
    <location>
        <begin position="24"/>
        <end position="52"/>
    </location>
</feature>
<organism evidence="4 5">
    <name type="scientific">Eubacterium ramulus</name>
    <dbReference type="NCBI Taxonomy" id="39490"/>
    <lineage>
        <taxon>Bacteria</taxon>
        <taxon>Bacillati</taxon>
        <taxon>Bacillota</taxon>
        <taxon>Clostridia</taxon>
        <taxon>Eubacteriales</taxon>
        <taxon>Eubacteriaceae</taxon>
        <taxon>Eubacterium</taxon>
    </lineage>
</organism>
<keyword evidence="5" id="KW-1185">Reference proteome</keyword>
<gene>
    <name evidence="4" type="ORF">LG34_10360</name>
</gene>
<accession>A0A2V1JNJ8</accession>
<evidence type="ECO:0000313" key="4">
    <source>
        <dbReference type="EMBL" id="PWE86387.1"/>
    </source>
</evidence>
<evidence type="ECO:0000256" key="2">
    <source>
        <dbReference type="SAM" id="SignalP"/>
    </source>
</evidence>
<dbReference type="OrthoDB" id="1817605at2"/>